<dbReference type="Proteomes" id="UP000031668">
    <property type="component" value="Unassembled WGS sequence"/>
</dbReference>
<sequence>MTENARREMLNLPSFVTECSLIYLPQLGYLLTIPAELFADNSDYLIDDLDFLFVANEFAHYKSRITREMDDTIGDIKFEIMGINNHSIDAEVNVILALQEGVKPHLSTLYEVIDILAAFDW</sequence>
<dbReference type="OrthoDB" id="29596at2759"/>
<keyword evidence="2" id="KW-1185">Reference proteome</keyword>
<evidence type="ECO:0000313" key="1">
    <source>
        <dbReference type="EMBL" id="KII68500.1"/>
    </source>
</evidence>
<dbReference type="SUPFAM" id="SSF48334">
    <property type="entry name" value="DNA repair protein MutS, domain III"/>
    <property type="match status" value="1"/>
</dbReference>
<organism evidence="1 2">
    <name type="scientific">Thelohanellus kitauei</name>
    <name type="common">Myxosporean</name>
    <dbReference type="NCBI Taxonomy" id="669202"/>
    <lineage>
        <taxon>Eukaryota</taxon>
        <taxon>Metazoa</taxon>
        <taxon>Cnidaria</taxon>
        <taxon>Myxozoa</taxon>
        <taxon>Myxosporea</taxon>
        <taxon>Bivalvulida</taxon>
        <taxon>Platysporina</taxon>
        <taxon>Myxobolidae</taxon>
        <taxon>Thelohanellus</taxon>
    </lineage>
</organism>
<dbReference type="EMBL" id="JWZT01002856">
    <property type="protein sequence ID" value="KII68500.1"/>
    <property type="molecule type" value="Genomic_DNA"/>
</dbReference>
<accession>A0A0C2MWG2</accession>
<gene>
    <name evidence="1" type="ORF">RF11_06938</name>
</gene>
<comment type="caution">
    <text evidence="1">The sequence shown here is derived from an EMBL/GenBank/DDBJ whole genome shotgun (WGS) entry which is preliminary data.</text>
</comment>
<dbReference type="AlphaFoldDB" id="A0A0C2MWG2"/>
<reference evidence="1 2" key="1">
    <citation type="journal article" date="2014" name="Genome Biol. Evol.">
        <title>The genome of the myxosporean Thelohanellus kitauei shows adaptations to nutrient acquisition within its fish host.</title>
        <authorList>
            <person name="Yang Y."/>
            <person name="Xiong J."/>
            <person name="Zhou Z."/>
            <person name="Huo F."/>
            <person name="Miao W."/>
            <person name="Ran C."/>
            <person name="Liu Y."/>
            <person name="Zhang J."/>
            <person name="Feng J."/>
            <person name="Wang M."/>
            <person name="Wang M."/>
            <person name="Wang L."/>
            <person name="Yao B."/>
        </authorList>
    </citation>
    <scope>NUCLEOTIDE SEQUENCE [LARGE SCALE GENOMIC DNA]</scope>
    <source>
        <strain evidence="1">Wuqing</strain>
    </source>
</reference>
<protein>
    <submittedName>
        <fullName evidence="1">MutS protein 5</fullName>
    </submittedName>
</protein>
<name>A0A0C2MWG2_THEKT</name>
<evidence type="ECO:0000313" key="2">
    <source>
        <dbReference type="Proteomes" id="UP000031668"/>
    </source>
</evidence>
<proteinExistence type="predicted"/>
<dbReference type="InterPro" id="IPR036187">
    <property type="entry name" value="DNA_mismatch_repair_MutS_sf"/>
</dbReference>